<feature type="signal peptide" evidence="1">
    <location>
        <begin position="1"/>
        <end position="29"/>
    </location>
</feature>
<feature type="non-terminal residue" evidence="2">
    <location>
        <position position="275"/>
    </location>
</feature>
<sequence length="275" mass="30488">MPKKWKNKIYLIFVLMLIFTVLNPLGAYASDVEVLNIPVVDDDKVQELGTVYIRNSAGQIMPGDTASVRLPEDFKFMKNDTEVMTEKDWNRVTVDDAVYEYDHGEYFYKGNKVAPNAAMLFSMLNIRKHVKLGSDKTYFEFPVVGLGTQSGLFNETAPGSGVYKLNTGLHIAKLSDNEIEIEVNDITPQGTPFDDGNYGPDSSYDVYMFFRNGAIYIDEGFEGYIQATIDAPSTSGISSGIIPIGRVSGGEVDLEVTNAPNFNNDTTSDPIKIRI</sequence>
<evidence type="ECO:0000256" key="1">
    <source>
        <dbReference type="SAM" id="SignalP"/>
    </source>
</evidence>
<organism evidence="2 3">
    <name type="scientific">Desulfoscipio geothermicus DSM 3669</name>
    <dbReference type="NCBI Taxonomy" id="1121426"/>
    <lineage>
        <taxon>Bacteria</taxon>
        <taxon>Bacillati</taxon>
        <taxon>Bacillota</taxon>
        <taxon>Clostridia</taxon>
        <taxon>Eubacteriales</taxon>
        <taxon>Desulfallaceae</taxon>
        <taxon>Desulfoscipio</taxon>
    </lineage>
</organism>
<feature type="chain" id="PRO_5011785533" evidence="1">
    <location>
        <begin position="30"/>
        <end position="275"/>
    </location>
</feature>
<evidence type="ECO:0000313" key="3">
    <source>
        <dbReference type="Proteomes" id="UP000199584"/>
    </source>
</evidence>
<keyword evidence="1" id="KW-0732">Signal</keyword>
<protein>
    <submittedName>
        <fullName evidence="2">Uncharacterized protein</fullName>
    </submittedName>
</protein>
<proteinExistence type="predicted"/>
<dbReference type="Proteomes" id="UP000199584">
    <property type="component" value="Unassembled WGS sequence"/>
</dbReference>
<name>A0A1I6EMH1_9FIRM</name>
<reference evidence="3" key="1">
    <citation type="submission" date="2016-10" db="EMBL/GenBank/DDBJ databases">
        <authorList>
            <person name="Varghese N."/>
            <person name="Submissions S."/>
        </authorList>
    </citation>
    <scope>NUCLEOTIDE SEQUENCE [LARGE SCALE GENOMIC DNA]</scope>
    <source>
        <strain evidence="3">DSM 3669</strain>
    </source>
</reference>
<accession>A0A1I6EMH1</accession>
<keyword evidence="3" id="KW-1185">Reference proteome</keyword>
<evidence type="ECO:0000313" key="2">
    <source>
        <dbReference type="EMBL" id="SFR18672.1"/>
    </source>
</evidence>
<dbReference type="AlphaFoldDB" id="A0A1I6EMH1"/>
<dbReference type="EMBL" id="FOYM01000066">
    <property type="protein sequence ID" value="SFR18672.1"/>
    <property type="molecule type" value="Genomic_DNA"/>
</dbReference>
<dbReference type="STRING" id="39060.SAMN05660706_1661"/>
<gene>
    <name evidence="2" type="ORF">SAMN05660706_1661</name>
</gene>